<keyword evidence="1" id="KW-0479">Metal-binding</keyword>
<dbReference type="SMART" id="SM00834">
    <property type="entry name" value="CxxC_CXXC_SSSS"/>
    <property type="match status" value="1"/>
</dbReference>
<evidence type="ECO:0000313" key="4">
    <source>
        <dbReference type="Proteomes" id="UP000035963"/>
    </source>
</evidence>
<evidence type="ECO:0000256" key="1">
    <source>
        <dbReference type="PROSITE-ProRule" id="PRU00042"/>
    </source>
</evidence>
<reference evidence="3 4" key="1">
    <citation type="journal article" date="2015" name="Genome Announc.">
        <title>Draft Genome Sequence of Burkholderia sp. Strain PML1(12), an Ectomycorrhizosphere-Inhabiting Bacterium with Effective Mineral-Weathering Ability.</title>
        <authorList>
            <person name="Uroz S."/>
            <person name="Oger P."/>
        </authorList>
    </citation>
    <scope>NUCLEOTIDE SEQUENCE [LARGE SCALE GENOMIC DNA]</scope>
    <source>
        <strain evidence="4">PML1(12)</strain>
    </source>
</reference>
<dbReference type="NCBIfam" id="TIGR02605">
    <property type="entry name" value="CxxC_CxxC_SSSS"/>
    <property type="match status" value="1"/>
</dbReference>
<accession>A0A0J1FUU1</accession>
<evidence type="ECO:0000313" key="3">
    <source>
        <dbReference type="EMBL" id="KLU23593.1"/>
    </source>
</evidence>
<dbReference type="AlphaFoldDB" id="A0A0J1FUU1"/>
<name>A0A0J1FUU1_9BURK</name>
<dbReference type="Proteomes" id="UP000035963">
    <property type="component" value="Unassembled WGS sequence"/>
</dbReference>
<dbReference type="InterPro" id="IPR013429">
    <property type="entry name" value="Regulatory_FmdB_Zinc_ribbon"/>
</dbReference>
<comment type="caution">
    <text evidence="3">The sequence shown here is derived from an EMBL/GenBank/DDBJ whole genome shotgun (WGS) entry which is preliminary data.</text>
</comment>
<dbReference type="GO" id="GO:0008270">
    <property type="term" value="F:zinc ion binding"/>
    <property type="evidence" value="ECO:0007669"/>
    <property type="project" value="UniProtKB-KW"/>
</dbReference>
<dbReference type="PROSITE" id="PS00028">
    <property type="entry name" value="ZINC_FINGER_C2H2_1"/>
    <property type="match status" value="1"/>
</dbReference>
<dbReference type="EMBL" id="AEJF01000143">
    <property type="protein sequence ID" value="KLU23593.1"/>
    <property type="molecule type" value="Genomic_DNA"/>
</dbReference>
<dbReference type="PATRIC" id="fig|908627.4.peg.5202"/>
<sequence length="54" mass="6211">MPTYQYRCEACGEMFERAQHLAEHETAHPQCPKCGSEKVQHLPTQFMAKTSKKS</sequence>
<dbReference type="RefSeq" id="WP_047849080.1">
    <property type="nucleotide sequence ID" value="NZ_AEJF01000143.1"/>
</dbReference>
<keyword evidence="4" id="KW-1185">Reference proteome</keyword>
<keyword evidence="1" id="KW-0862">Zinc</keyword>
<evidence type="ECO:0000259" key="2">
    <source>
        <dbReference type="PROSITE" id="PS50157"/>
    </source>
</evidence>
<dbReference type="Pfam" id="PF09723">
    <property type="entry name" value="Zn_ribbon_8"/>
    <property type="match status" value="1"/>
</dbReference>
<dbReference type="Gene3D" id="3.30.160.60">
    <property type="entry name" value="Classic Zinc Finger"/>
    <property type="match status" value="1"/>
</dbReference>
<proteinExistence type="predicted"/>
<dbReference type="OrthoDB" id="9813321at2"/>
<protein>
    <submittedName>
        <fullName evidence="3">FmdB family transcriptional regulator</fullName>
    </submittedName>
</protein>
<keyword evidence="1" id="KW-0863">Zinc-finger</keyword>
<feature type="domain" description="C2H2-type" evidence="2">
    <location>
        <begin position="6"/>
        <end position="28"/>
    </location>
</feature>
<dbReference type="InterPro" id="IPR013087">
    <property type="entry name" value="Znf_C2H2_type"/>
</dbReference>
<dbReference type="PROSITE" id="PS50157">
    <property type="entry name" value="ZINC_FINGER_C2H2_2"/>
    <property type="match status" value="1"/>
</dbReference>
<organism evidence="3 4">
    <name type="scientific">Caballeronia mineralivorans PML1(12)</name>
    <dbReference type="NCBI Taxonomy" id="908627"/>
    <lineage>
        <taxon>Bacteria</taxon>
        <taxon>Pseudomonadati</taxon>
        <taxon>Pseudomonadota</taxon>
        <taxon>Betaproteobacteria</taxon>
        <taxon>Burkholderiales</taxon>
        <taxon>Burkholderiaceae</taxon>
        <taxon>Caballeronia</taxon>
    </lineage>
</organism>
<gene>
    <name evidence="3" type="ORF">EOS_23305</name>
</gene>